<dbReference type="InterPro" id="IPR002100">
    <property type="entry name" value="TF_MADSbox"/>
</dbReference>
<comment type="subcellular location">
    <subcellularLocation>
        <location evidence="1">Nucleus</location>
    </subcellularLocation>
</comment>
<evidence type="ECO:0000256" key="2">
    <source>
        <dbReference type="ARBA" id="ARBA00023015"/>
    </source>
</evidence>
<dbReference type="GO" id="GO:0046983">
    <property type="term" value="F:protein dimerization activity"/>
    <property type="evidence" value="ECO:0007669"/>
    <property type="project" value="InterPro"/>
</dbReference>
<dbReference type="PROSITE" id="PS50066">
    <property type="entry name" value="MADS_BOX_2"/>
    <property type="match status" value="1"/>
</dbReference>
<protein>
    <recommendedName>
        <fullName evidence="7">MADS-box domain-containing protein</fullName>
    </recommendedName>
</protein>
<dbReference type="OrthoDB" id="779403at2759"/>
<comment type="caution">
    <text evidence="8">The sequence shown here is derived from an EMBL/GenBank/DDBJ whole genome shotgun (WGS) entry which is preliminary data.</text>
</comment>
<evidence type="ECO:0000256" key="4">
    <source>
        <dbReference type="ARBA" id="ARBA00023163"/>
    </source>
</evidence>
<dbReference type="AlphaFoldDB" id="A0A9D3UB95"/>
<dbReference type="GO" id="GO:0045944">
    <property type="term" value="P:positive regulation of transcription by RNA polymerase II"/>
    <property type="evidence" value="ECO:0007669"/>
    <property type="project" value="InterPro"/>
</dbReference>
<accession>A0A9D3UB95</accession>
<evidence type="ECO:0000256" key="5">
    <source>
        <dbReference type="ARBA" id="ARBA00023242"/>
    </source>
</evidence>
<dbReference type="InterPro" id="IPR050142">
    <property type="entry name" value="MADS-box/MEF2_TF"/>
</dbReference>
<gene>
    <name evidence="8" type="ORF">J1N35_045340</name>
</gene>
<evidence type="ECO:0000256" key="1">
    <source>
        <dbReference type="ARBA" id="ARBA00004123"/>
    </source>
</evidence>
<keyword evidence="4" id="KW-0804">Transcription</keyword>
<dbReference type="EMBL" id="JAIQCV010000013">
    <property type="protein sequence ID" value="KAH1033166.1"/>
    <property type="molecule type" value="Genomic_DNA"/>
</dbReference>
<dbReference type="Pfam" id="PF00319">
    <property type="entry name" value="SRF-TF"/>
    <property type="match status" value="1"/>
</dbReference>
<evidence type="ECO:0000313" key="8">
    <source>
        <dbReference type="EMBL" id="KAH1033166.1"/>
    </source>
</evidence>
<sequence>MGLDMSTNLISLVSAPKTWNENVYGHIATGKHSLARRIENVQAALDPIMVMNLVSSLDIKHLSPPFLFRKKIKLAYITNDSTRKTIYKRRSKGLVKKVRELTTLCGIQAFAVINSPDFGSQAEVWPSLEDARRLLSEFKKLPLSKQNKKMVNQESFLEQSLAKATQQLRKLREENRQKELKEVMFESLSGKGILQSLNAMDLDEVDLLVKQNLTDINDRVRVLTKASRS</sequence>
<evidence type="ECO:0000256" key="6">
    <source>
        <dbReference type="SAM" id="Coils"/>
    </source>
</evidence>
<feature type="coiled-coil region" evidence="6">
    <location>
        <begin position="154"/>
        <end position="181"/>
    </location>
</feature>
<dbReference type="GO" id="GO:0000987">
    <property type="term" value="F:cis-regulatory region sequence-specific DNA binding"/>
    <property type="evidence" value="ECO:0007669"/>
    <property type="project" value="InterPro"/>
</dbReference>
<dbReference type="Proteomes" id="UP000828251">
    <property type="component" value="Unassembled WGS sequence"/>
</dbReference>
<evidence type="ECO:0000313" key="9">
    <source>
        <dbReference type="Proteomes" id="UP000828251"/>
    </source>
</evidence>
<reference evidence="8 9" key="1">
    <citation type="journal article" date="2021" name="Plant Biotechnol. J.">
        <title>Multi-omics assisted identification of the key and species-specific regulatory components of drought-tolerant mechanisms in Gossypium stocksii.</title>
        <authorList>
            <person name="Yu D."/>
            <person name="Ke L."/>
            <person name="Zhang D."/>
            <person name="Wu Y."/>
            <person name="Sun Y."/>
            <person name="Mei J."/>
            <person name="Sun J."/>
            <person name="Sun Y."/>
        </authorList>
    </citation>
    <scope>NUCLEOTIDE SEQUENCE [LARGE SCALE GENOMIC DNA]</scope>
    <source>
        <strain evidence="9">cv. E1</strain>
        <tissue evidence="8">Leaf</tissue>
    </source>
</reference>
<keyword evidence="5" id="KW-0539">Nucleus</keyword>
<keyword evidence="2" id="KW-0805">Transcription regulation</keyword>
<dbReference type="SMART" id="SM00432">
    <property type="entry name" value="MADS"/>
    <property type="match status" value="1"/>
</dbReference>
<dbReference type="InterPro" id="IPR036879">
    <property type="entry name" value="TF_MADSbox_sf"/>
</dbReference>
<dbReference type="Gene3D" id="3.40.1810.10">
    <property type="entry name" value="Transcription factor, MADS-box"/>
    <property type="match status" value="1"/>
</dbReference>
<organism evidence="8 9">
    <name type="scientific">Gossypium stocksii</name>
    <dbReference type="NCBI Taxonomy" id="47602"/>
    <lineage>
        <taxon>Eukaryota</taxon>
        <taxon>Viridiplantae</taxon>
        <taxon>Streptophyta</taxon>
        <taxon>Embryophyta</taxon>
        <taxon>Tracheophyta</taxon>
        <taxon>Spermatophyta</taxon>
        <taxon>Magnoliopsida</taxon>
        <taxon>eudicotyledons</taxon>
        <taxon>Gunneridae</taxon>
        <taxon>Pentapetalae</taxon>
        <taxon>rosids</taxon>
        <taxon>malvids</taxon>
        <taxon>Malvales</taxon>
        <taxon>Malvaceae</taxon>
        <taxon>Malvoideae</taxon>
        <taxon>Gossypium</taxon>
    </lineage>
</organism>
<dbReference type="SUPFAM" id="SSF55455">
    <property type="entry name" value="SRF-like"/>
    <property type="match status" value="1"/>
</dbReference>
<evidence type="ECO:0000256" key="3">
    <source>
        <dbReference type="ARBA" id="ARBA00023125"/>
    </source>
</evidence>
<dbReference type="PANTHER" id="PTHR48019">
    <property type="entry name" value="SERUM RESPONSE FACTOR HOMOLOG"/>
    <property type="match status" value="1"/>
</dbReference>
<proteinExistence type="predicted"/>
<name>A0A9D3UB95_9ROSI</name>
<feature type="domain" description="MADS-box" evidence="7">
    <location>
        <begin position="67"/>
        <end position="115"/>
    </location>
</feature>
<keyword evidence="9" id="KW-1185">Reference proteome</keyword>
<dbReference type="GO" id="GO:0005634">
    <property type="term" value="C:nucleus"/>
    <property type="evidence" value="ECO:0007669"/>
    <property type="project" value="UniProtKB-SubCell"/>
</dbReference>
<keyword evidence="6" id="KW-0175">Coiled coil</keyword>
<dbReference type="GO" id="GO:0000981">
    <property type="term" value="F:DNA-binding transcription factor activity, RNA polymerase II-specific"/>
    <property type="evidence" value="ECO:0007669"/>
    <property type="project" value="InterPro"/>
</dbReference>
<dbReference type="InterPro" id="IPR033897">
    <property type="entry name" value="SRF-like_MADS-box"/>
</dbReference>
<keyword evidence="3" id="KW-0238">DNA-binding</keyword>
<evidence type="ECO:0000259" key="7">
    <source>
        <dbReference type="PROSITE" id="PS50066"/>
    </source>
</evidence>
<dbReference type="CDD" id="cd00266">
    <property type="entry name" value="MADS_SRF_like"/>
    <property type="match status" value="1"/>
</dbReference>